<dbReference type="InterPro" id="IPR053876">
    <property type="entry name" value="Phage_int_M"/>
</dbReference>
<dbReference type="PANTHER" id="PTHR30629:SF2">
    <property type="entry name" value="PROPHAGE INTEGRASE INTS-RELATED"/>
    <property type="match status" value="1"/>
</dbReference>
<evidence type="ECO:0000259" key="8">
    <source>
        <dbReference type="PROSITE" id="PS51900"/>
    </source>
</evidence>
<dbReference type="EMBL" id="LAZR01000050">
    <property type="protein sequence ID" value="KKN98694.1"/>
    <property type="molecule type" value="Genomic_DNA"/>
</dbReference>
<name>A0A0F9V3X0_9ZZZZ</name>
<dbReference type="InterPro" id="IPR013762">
    <property type="entry name" value="Integrase-like_cat_sf"/>
</dbReference>
<keyword evidence="2" id="KW-0229">DNA integration</keyword>
<accession>A0A0F9V3X0</accession>
<dbReference type="Gene3D" id="1.10.443.10">
    <property type="entry name" value="Intergrase catalytic core"/>
    <property type="match status" value="1"/>
</dbReference>
<evidence type="ECO:0008006" key="10">
    <source>
        <dbReference type="Google" id="ProtNLM"/>
    </source>
</evidence>
<keyword evidence="6" id="KW-1160">Virus entry into host cell</keyword>
<dbReference type="Pfam" id="PF22022">
    <property type="entry name" value="Phage_int_M"/>
    <property type="match status" value="1"/>
</dbReference>
<dbReference type="GO" id="GO:0015074">
    <property type="term" value="P:DNA integration"/>
    <property type="evidence" value="ECO:0007669"/>
    <property type="project" value="UniProtKB-KW"/>
</dbReference>
<protein>
    <recommendedName>
        <fullName evidence="10">Tyr recombinase domain-containing protein</fullName>
    </recommendedName>
</protein>
<keyword evidence="5" id="KW-1179">Viral genome integration</keyword>
<dbReference type="Gene3D" id="3.30.160.390">
    <property type="entry name" value="Integrase, DNA-binding domain"/>
    <property type="match status" value="1"/>
</dbReference>
<dbReference type="GO" id="GO:0046718">
    <property type="term" value="P:symbiont entry into host cell"/>
    <property type="evidence" value="ECO:0007669"/>
    <property type="project" value="UniProtKB-KW"/>
</dbReference>
<feature type="domain" description="Core-binding (CB)" evidence="8">
    <location>
        <begin position="109"/>
        <end position="191"/>
    </location>
</feature>
<dbReference type="InterPro" id="IPR002104">
    <property type="entry name" value="Integrase_catalytic"/>
</dbReference>
<dbReference type="GO" id="GO:0044826">
    <property type="term" value="P:viral genome integration into host DNA"/>
    <property type="evidence" value="ECO:0007669"/>
    <property type="project" value="UniProtKB-KW"/>
</dbReference>
<dbReference type="InterPro" id="IPR050808">
    <property type="entry name" value="Phage_Integrase"/>
</dbReference>
<dbReference type="GO" id="GO:0003677">
    <property type="term" value="F:DNA binding"/>
    <property type="evidence" value="ECO:0007669"/>
    <property type="project" value="UniProtKB-KW"/>
</dbReference>
<sequence length="426" mass="48415">MKRSEIKRRPMADTVLAALEPEDKEYREKYNDDRLYFTINPSGRKRWDLRYKKPGSQTWSWLGLGSYPKVSAKQAKEEVTKIIALLDAGIDPVKEKDKSKTLEPAPVINSFRSAAEGWYQKKVDDGRAEKTLAGIRICLKNDIMPAIGDKEMTTITRADCAAIQEKIEKRGAHNTSEKARTWLNQIFGWAIAKGLTENNPASNLADIAAKAPEEKQYPHLLEAELPDFLNALRKSPSRMIALTASWMVVRTASRPGMVRFAEWTQIDFEAKLWSVPNDIMKMGRDHLVPLPDKVIEDLIELRKLTGRSRYIFPSAGDKCPVISDGTINKVFKLVGYEGKMTGHGSRHTCKTLLSEHGWPNDWSEAQLAHKKPGLKGVYDKAAYLVPRIKMMQWYSDYITALELGMKPDKQKEFQKRVVQIKSEHAE</sequence>
<evidence type="ECO:0000256" key="1">
    <source>
        <dbReference type="ARBA" id="ARBA00008857"/>
    </source>
</evidence>
<dbReference type="InterPro" id="IPR025166">
    <property type="entry name" value="Integrase_DNA_bind_dom"/>
</dbReference>
<proteinExistence type="inferred from homology"/>
<dbReference type="GO" id="GO:0006310">
    <property type="term" value="P:DNA recombination"/>
    <property type="evidence" value="ECO:0007669"/>
    <property type="project" value="UniProtKB-KW"/>
</dbReference>
<dbReference type="AlphaFoldDB" id="A0A0F9V3X0"/>
<dbReference type="Pfam" id="PF13356">
    <property type="entry name" value="Arm-DNA-bind_3"/>
    <property type="match status" value="1"/>
</dbReference>
<dbReference type="PROSITE" id="PS51898">
    <property type="entry name" value="TYR_RECOMBINASE"/>
    <property type="match status" value="1"/>
</dbReference>
<evidence type="ECO:0000259" key="7">
    <source>
        <dbReference type="PROSITE" id="PS51898"/>
    </source>
</evidence>
<dbReference type="SUPFAM" id="SSF56349">
    <property type="entry name" value="DNA breaking-rejoining enzymes"/>
    <property type="match status" value="1"/>
</dbReference>
<comment type="similarity">
    <text evidence="1">Belongs to the 'phage' integrase family.</text>
</comment>
<evidence type="ECO:0000256" key="2">
    <source>
        <dbReference type="ARBA" id="ARBA00022908"/>
    </source>
</evidence>
<keyword evidence="4" id="KW-0233">DNA recombination</keyword>
<dbReference type="CDD" id="cd00801">
    <property type="entry name" value="INT_P4_C"/>
    <property type="match status" value="1"/>
</dbReference>
<dbReference type="PANTHER" id="PTHR30629">
    <property type="entry name" value="PROPHAGE INTEGRASE"/>
    <property type="match status" value="1"/>
</dbReference>
<keyword evidence="3" id="KW-0238">DNA-binding</keyword>
<feature type="domain" description="Tyr recombinase" evidence="7">
    <location>
        <begin position="215"/>
        <end position="391"/>
    </location>
</feature>
<reference evidence="9" key="1">
    <citation type="journal article" date="2015" name="Nature">
        <title>Complex archaea that bridge the gap between prokaryotes and eukaryotes.</title>
        <authorList>
            <person name="Spang A."/>
            <person name="Saw J.H."/>
            <person name="Jorgensen S.L."/>
            <person name="Zaremba-Niedzwiedzka K."/>
            <person name="Martijn J."/>
            <person name="Lind A.E."/>
            <person name="van Eijk R."/>
            <person name="Schleper C."/>
            <person name="Guy L."/>
            <person name="Ettema T.J."/>
        </authorList>
    </citation>
    <scope>NUCLEOTIDE SEQUENCE</scope>
</reference>
<dbReference type="InterPro" id="IPR044068">
    <property type="entry name" value="CB"/>
</dbReference>
<dbReference type="InterPro" id="IPR038488">
    <property type="entry name" value="Integrase_DNA-bd_sf"/>
</dbReference>
<dbReference type="Pfam" id="PF00589">
    <property type="entry name" value="Phage_integrase"/>
    <property type="match status" value="1"/>
</dbReference>
<evidence type="ECO:0000256" key="5">
    <source>
        <dbReference type="ARBA" id="ARBA00023195"/>
    </source>
</evidence>
<dbReference type="Gene3D" id="1.10.150.130">
    <property type="match status" value="1"/>
</dbReference>
<comment type="caution">
    <text evidence="9">The sequence shown here is derived from an EMBL/GenBank/DDBJ whole genome shotgun (WGS) entry which is preliminary data.</text>
</comment>
<evidence type="ECO:0000313" key="9">
    <source>
        <dbReference type="EMBL" id="KKN98694.1"/>
    </source>
</evidence>
<gene>
    <name evidence="9" type="ORF">LCGC14_0143730</name>
</gene>
<evidence type="ECO:0000256" key="4">
    <source>
        <dbReference type="ARBA" id="ARBA00023172"/>
    </source>
</evidence>
<dbReference type="PROSITE" id="PS51900">
    <property type="entry name" value="CB"/>
    <property type="match status" value="1"/>
</dbReference>
<evidence type="ECO:0000256" key="3">
    <source>
        <dbReference type="ARBA" id="ARBA00023125"/>
    </source>
</evidence>
<dbReference type="InterPro" id="IPR010998">
    <property type="entry name" value="Integrase_recombinase_N"/>
</dbReference>
<organism evidence="9">
    <name type="scientific">marine sediment metagenome</name>
    <dbReference type="NCBI Taxonomy" id="412755"/>
    <lineage>
        <taxon>unclassified sequences</taxon>
        <taxon>metagenomes</taxon>
        <taxon>ecological metagenomes</taxon>
    </lineage>
</organism>
<dbReference type="InterPro" id="IPR011010">
    <property type="entry name" value="DNA_brk_join_enz"/>
</dbReference>
<dbReference type="GO" id="GO:0075713">
    <property type="term" value="P:establishment of integrated proviral latency"/>
    <property type="evidence" value="ECO:0007669"/>
    <property type="project" value="UniProtKB-KW"/>
</dbReference>
<evidence type="ECO:0000256" key="6">
    <source>
        <dbReference type="ARBA" id="ARBA00023296"/>
    </source>
</evidence>